<organism evidence="1 2">
    <name type="scientific">Marchantia polymorpha</name>
    <name type="common">Common liverwort</name>
    <name type="synonym">Marchantia aquatica</name>
    <dbReference type="NCBI Taxonomy" id="3197"/>
    <lineage>
        <taxon>Eukaryota</taxon>
        <taxon>Viridiplantae</taxon>
        <taxon>Streptophyta</taxon>
        <taxon>Embryophyta</taxon>
        <taxon>Marchantiophyta</taxon>
        <taxon>Marchantiopsida</taxon>
        <taxon>Marchantiidae</taxon>
        <taxon>Marchantiales</taxon>
        <taxon>Marchantiaceae</taxon>
        <taxon>Marchantia</taxon>
    </lineage>
</organism>
<accession>A0A2R6W6P8</accession>
<dbReference type="Gramene" id="Mp1g29730.1">
    <property type="protein sequence ID" value="Mp1g29730.1.cds"/>
    <property type="gene ID" value="Mp1g29730"/>
</dbReference>
<dbReference type="EMBL" id="KZ772811">
    <property type="protein sequence ID" value="PTQ29520.1"/>
    <property type="molecule type" value="Genomic_DNA"/>
</dbReference>
<keyword evidence="2" id="KW-1185">Reference proteome</keyword>
<gene>
    <name evidence="1" type="ORF">MARPO_0139s0001</name>
</gene>
<dbReference type="Proteomes" id="UP000244005">
    <property type="component" value="Unassembled WGS sequence"/>
</dbReference>
<reference evidence="2" key="1">
    <citation type="journal article" date="2017" name="Cell">
        <title>Insights into land plant evolution garnered from the Marchantia polymorpha genome.</title>
        <authorList>
            <person name="Bowman J.L."/>
            <person name="Kohchi T."/>
            <person name="Yamato K.T."/>
            <person name="Jenkins J."/>
            <person name="Shu S."/>
            <person name="Ishizaki K."/>
            <person name="Yamaoka S."/>
            <person name="Nishihama R."/>
            <person name="Nakamura Y."/>
            <person name="Berger F."/>
            <person name="Adam C."/>
            <person name="Aki S.S."/>
            <person name="Althoff F."/>
            <person name="Araki T."/>
            <person name="Arteaga-Vazquez M.A."/>
            <person name="Balasubrmanian S."/>
            <person name="Barry K."/>
            <person name="Bauer D."/>
            <person name="Boehm C.R."/>
            <person name="Briginshaw L."/>
            <person name="Caballero-Perez J."/>
            <person name="Catarino B."/>
            <person name="Chen F."/>
            <person name="Chiyoda S."/>
            <person name="Chovatia M."/>
            <person name="Davies K.M."/>
            <person name="Delmans M."/>
            <person name="Demura T."/>
            <person name="Dierschke T."/>
            <person name="Dolan L."/>
            <person name="Dorantes-Acosta A.E."/>
            <person name="Eklund D.M."/>
            <person name="Florent S.N."/>
            <person name="Flores-Sandoval E."/>
            <person name="Fujiyama A."/>
            <person name="Fukuzawa H."/>
            <person name="Galik B."/>
            <person name="Grimanelli D."/>
            <person name="Grimwood J."/>
            <person name="Grossniklaus U."/>
            <person name="Hamada T."/>
            <person name="Haseloff J."/>
            <person name="Hetherington A.J."/>
            <person name="Higo A."/>
            <person name="Hirakawa Y."/>
            <person name="Hundley H.N."/>
            <person name="Ikeda Y."/>
            <person name="Inoue K."/>
            <person name="Inoue S.I."/>
            <person name="Ishida S."/>
            <person name="Jia Q."/>
            <person name="Kakita M."/>
            <person name="Kanazawa T."/>
            <person name="Kawai Y."/>
            <person name="Kawashima T."/>
            <person name="Kennedy M."/>
            <person name="Kinose K."/>
            <person name="Kinoshita T."/>
            <person name="Kohara Y."/>
            <person name="Koide E."/>
            <person name="Komatsu K."/>
            <person name="Kopischke S."/>
            <person name="Kubo M."/>
            <person name="Kyozuka J."/>
            <person name="Lagercrantz U."/>
            <person name="Lin S.S."/>
            <person name="Lindquist E."/>
            <person name="Lipzen A.M."/>
            <person name="Lu C.W."/>
            <person name="De Luna E."/>
            <person name="Martienssen R.A."/>
            <person name="Minamino N."/>
            <person name="Mizutani M."/>
            <person name="Mizutani M."/>
            <person name="Mochizuki N."/>
            <person name="Monte I."/>
            <person name="Mosher R."/>
            <person name="Nagasaki H."/>
            <person name="Nakagami H."/>
            <person name="Naramoto S."/>
            <person name="Nishitani K."/>
            <person name="Ohtani M."/>
            <person name="Okamoto T."/>
            <person name="Okumura M."/>
            <person name="Phillips J."/>
            <person name="Pollak B."/>
            <person name="Reinders A."/>
            <person name="Rovekamp M."/>
            <person name="Sano R."/>
            <person name="Sawa S."/>
            <person name="Schmid M.W."/>
            <person name="Shirakawa M."/>
            <person name="Solano R."/>
            <person name="Spunde A."/>
            <person name="Suetsugu N."/>
            <person name="Sugano S."/>
            <person name="Sugiyama A."/>
            <person name="Sun R."/>
            <person name="Suzuki Y."/>
            <person name="Takenaka M."/>
            <person name="Takezawa D."/>
            <person name="Tomogane H."/>
            <person name="Tsuzuki M."/>
            <person name="Ueda T."/>
            <person name="Umeda M."/>
            <person name="Ward J.M."/>
            <person name="Watanabe Y."/>
            <person name="Yazaki K."/>
            <person name="Yokoyama R."/>
            <person name="Yoshitake Y."/>
            <person name="Yotsui I."/>
            <person name="Zachgo S."/>
            <person name="Schmutz J."/>
        </authorList>
    </citation>
    <scope>NUCLEOTIDE SEQUENCE [LARGE SCALE GENOMIC DNA]</scope>
    <source>
        <strain evidence="2">Tak-1</strain>
    </source>
</reference>
<evidence type="ECO:0000313" key="2">
    <source>
        <dbReference type="Proteomes" id="UP000244005"/>
    </source>
</evidence>
<protein>
    <submittedName>
        <fullName evidence="1">Uncharacterized protein</fullName>
    </submittedName>
</protein>
<proteinExistence type="predicted"/>
<sequence length="76" mass="8788">MTAEHENHERALQVVLNLKRLGHEPGLVLSTSGHQTSEYIIRKSRHREISCSARHEDCDLPDQFTYSDDRFHTLSS</sequence>
<dbReference type="AlphaFoldDB" id="A0A2R6W6P8"/>
<name>A0A2R6W6P8_MARPO</name>
<evidence type="ECO:0000313" key="1">
    <source>
        <dbReference type="EMBL" id="PTQ29520.1"/>
    </source>
</evidence>